<dbReference type="AlphaFoldDB" id="A0AA39CXS5"/>
<dbReference type="PANTHER" id="PTHR30618:SF15">
    <property type="entry name" value="NICOTINAMIDE RIBOSIDE TRANSPORTER 1-RELATED"/>
    <property type="match status" value="1"/>
</dbReference>
<name>A0AA39CXS5_9EURO</name>
<feature type="transmembrane region" description="Helical" evidence="8">
    <location>
        <begin position="286"/>
        <end position="307"/>
    </location>
</feature>
<organism evidence="9 10">
    <name type="scientific">Knufia peltigerae</name>
    <dbReference type="NCBI Taxonomy" id="1002370"/>
    <lineage>
        <taxon>Eukaryota</taxon>
        <taxon>Fungi</taxon>
        <taxon>Dikarya</taxon>
        <taxon>Ascomycota</taxon>
        <taxon>Pezizomycotina</taxon>
        <taxon>Eurotiomycetes</taxon>
        <taxon>Chaetothyriomycetidae</taxon>
        <taxon>Chaetothyriales</taxon>
        <taxon>Trichomeriaceae</taxon>
        <taxon>Knufia</taxon>
    </lineage>
</organism>
<comment type="similarity">
    <text evidence="2">Belongs to the purine-cytosine permease (2.A.39) family.</text>
</comment>
<evidence type="ECO:0000313" key="10">
    <source>
        <dbReference type="Proteomes" id="UP001172681"/>
    </source>
</evidence>
<proteinExistence type="inferred from homology"/>
<dbReference type="GO" id="GO:0005886">
    <property type="term" value="C:plasma membrane"/>
    <property type="evidence" value="ECO:0007669"/>
    <property type="project" value="TreeGrafter"/>
</dbReference>
<evidence type="ECO:0008006" key="11">
    <source>
        <dbReference type="Google" id="ProtNLM"/>
    </source>
</evidence>
<dbReference type="InterPro" id="IPR036291">
    <property type="entry name" value="NAD(P)-bd_dom_sf"/>
</dbReference>
<gene>
    <name evidence="9" type="ORF">H2204_007593</name>
</gene>
<dbReference type="NCBIfam" id="NF005559">
    <property type="entry name" value="PRK07231.1"/>
    <property type="match status" value="1"/>
</dbReference>
<evidence type="ECO:0000256" key="4">
    <source>
        <dbReference type="ARBA" id="ARBA00022857"/>
    </source>
</evidence>
<evidence type="ECO:0000256" key="5">
    <source>
        <dbReference type="ARBA" id="ARBA00022989"/>
    </source>
</evidence>
<dbReference type="InterPro" id="IPR020904">
    <property type="entry name" value="Sc_DH/Rdtase_CS"/>
</dbReference>
<dbReference type="Proteomes" id="UP001172681">
    <property type="component" value="Unassembled WGS sequence"/>
</dbReference>
<feature type="transmembrane region" description="Helical" evidence="8">
    <location>
        <begin position="372"/>
        <end position="390"/>
    </location>
</feature>
<evidence type="ECO:0000256" key="2">
    <source>
        <dbReference type="ARBA" id="ARBA00008974"/>
    </source>
</evidence>
<feature type="transmembrane region" description="Helical" evidence="8">
    <location>
        <begin position="128"/>
        <end position="151"/>
    </location>
</feature>
<feature type="transmembrane region" description="Helical" evidence="8">
    <location>
        <begin position="402"/>
        <end position="422"/>
    </location>
</feature>
<dbReference type="EMBL" id="JAPDRN010000052">
    <property type="protein sequence ID" value="KAJ9632863.1"/>
    <property type="molecule type" value="Genomic_DNA"/>
</dbReference>
<dbReference type="InterPro" id="IPR001248">
    <property type="entry name" value="Pur-cyt_permease"/>
</dbReference>
<keyword evidence="3 8" id="KW-0812">Transmembrane</keyword>
<accession>A0AA39CXS5</accession>
<feature type="transmembrane region" description="Helical" evidence="8">
    <location>
        <begin position="334"/>
        <end position="360"/>
    </location>
</feature>
<feature type="transmembrane region" description="Helical" evidence="8">
    <location>
        <begin position="39"/>
        <end position="58"/>
    </location>
</feature>
<feature type="transmembrane region" description="Helical" evidence="8">
    <location>
        <begin position="70"/>
        <end position="91"/>
    </location>
</feature>
<evidence type="ECO:0000256" key="6">
    <source>
        <dbReference type="ARBA" id="ARBA00023136"/>
    </source>
</evidence>
<dbReference type="CDD" id="cd11482">
    <property type="entry name" value="SLC-NCS1sbd_NRT1-like"/>
    <property type="match status" value="1"/>
</dbReference>
<keyword evidence="10" id="KW-1185">Reference proteome</keyword>
<keyword evidence="6 8" id="KW-0472">Membrane</keyword>
<dbReference type="Pfam" id="PF02133">
    <property type="entry name" value="Transp_cyt_pur"/>
    <property type="match status" value="1"/>
</dbReference>
<feature type="transmembrane region" description="Helical" evidence="8">
    <location>
        <begin position="443"/>
        <end position="464"/>
    </location>
</feature>
<comment type="caution">
    <text evidence="9">The sequence shown here is derived from an EMBL/GenBank/DDBJ whole genome shotgun (WGS) entry which is preliminary data.</text>
</comment>
<dbReference type="PROSITE" id="PS00061">
    <property type="entry name" value="ADH_SHORT"/>
    <property type="match status" value="1"/>
</dbReference>
<dbReference type="Gene3D" id="1.10.4160.10">
    <property type="entry name" value="Hydantoin permease"/>
    <property type="match status" value="1"/>
</dbReference>
<sequence length="826" mass="90366">MGKRSTVINTLALRDEHGEIVSAWYNEDVRPLPPHRRTWTGLTFFCYQCSVGIIPILWSLGSSLLVFGLNAWQCIVTVIFGFAAVGTLVAVGSEMGGRWHINFPVVSRAVWGMRGSAFPVLNRVVLNITWYSIETWLGGLCVKTMIGALWPSFYTMKNTFPASVPMQTNDFVAWFIFTFFCFVAVLVRPEKFHWPAVVTSCSMFIFSISMMAWMLHKVGGPGPLFRSSAALTGIEPISGSQLAWMAVRTFNTIISSVATGIIGYADWGRYAKTTNAQRIPQALGVALGNTFVTTMGVLCASCGAALYPEAGLLWNPAILLSQIQLHGSPATRAVVFFASLPLVASSFLITVTGAAIAGGIDLSGLVPKFLNLRRGAWVVSIIGVLIQPWQLANSSNKFVTVMGSYAVFLAPLTGLFHCDYYLVRRQRLALRDLYTPNQSSSYWFFHGFNWRAPLAFCLGFPWFVPGFVNSITPSIQVSSGWSHLFYMSYPAGYLGTGAIYYAINHFFPPPELGKVDAYDYYSTFNAGEDPPFGIIEGQPRNSEETWEEDSQTKSAATTPIQRFDRGLVKSSKTVWEAYRQMQLQLGVWREKLQSLLYIQEGAKVVAVDLNEQGLVHQFHDLSSSKGANIVTRVGNVTSAADWAALTKATVEHFGQLDILVNNAGTNHPNKRTEDLTEAEFDSTFNVNVKSIYLAVNAALPYLRQRGGGLILNVSSVSAEKPRPGLVWYAASKAAVNNVTKGLAAEYGKENIRINAVCPLLPGTGLFEAFTGLPPTEENMSRFLSNIPLGRLTATQAVANALAFLGSDEAAFITAETIKVDGGRAVG</sequence>
<keyword evidence="4" id="KW-0521">NADP</keyword>
<dbReference type="InterPro" id="IPR002347">
    <property type="entry name" value="SDR_fam"/>
</dbReference>
<feature type="transmembrane region" description="Helical" evidence="8">
    <location>
        <begin position="171"/>
        <end position="187"/>
    </location>
</feature>
<dbReference type="PANTHER" id="PTHR30618">
    <property type="entry name" value="NCS1 FAMILY PURINE/PYRIMIDINE TRANSPORTER"/>
    <property type="match status" value="1"/>
</dbReference>
<dbReference type="SUPFAM" id="SSF51735">
    <property type="entry name" value="NAD(P)-binding Rossmann-fold domains"/>
    <property type="match status" value="1"/>
</dbReference>
<evidence type="ECO:0000256" key="1">
    <source>
        <dbReference type="ARBA" id="ARBA00004141"/>
    </source>
</evidence>
<dbReference type="PRINTS" id="PR00080">
    <property type="entry name" value="SDRFAMILY"/>
</dbReference>
<evidence type="ECO:0000256" key="3">
    <source>
        <dbReference type="ARBA" id="ARBA00022692"/>
    </source>
</evidence>
<evidence type="ECO:0000256" key="7">
    <source>
        <dbReference type="SAM" id="MobiDB-lite"/>
    </source>
</evidence>
<feature type="region of interest" description="Disordered" evidence="7">
    <location>
        <begin position="532"/>
        <end position="556"/>
    </location>
</feature>
<keyword evidence="5 8" id="KW-1133">Transmembrane helix</keyword>
<protein>
    <recommendedName>
        <fullName evidence="11">Uracil permease</fullName>
    </recommendedName>
</protein>
<feature type="transmembrane region" description="Helical" evidence="8">
    <location>
        <begin position="194"/>
        <end position="215"/>
    </location>
</feature>
<evidence type="ECO:0000256" key="8">
    <source>
        <dbReference type="SAM" id="Phobius"/>
    </source>
</evidence>
<dbReference type="Pfam" id="PF13561">
    <property type="entry name" value="adh_short_C2"/>
    <property type="match status" value="1"/>
</dbReference>
<dbReference type="PRINTS" id="PR00081">
    <property type="entry name" value="GDHRDH"/>
</dbReference>
<dbReference type="GO" id="GO:0016491">
    <property type="term" value="F:oxidoreductase activity"/>
    <property type="evidence" value="ECO:0007669"/>
    <property type="project" value="UniProtKB-ARBA"/>
</dbReference>
<dbReference type="InterPro" id="IPR045225">
    <property type="entry name" value="Uracil/uridine/allantoin_perm"/>
</dbReference>
<feature type="transmembrane region" description="Helical" evidence="8">
    <location>
        <begin position="242"/>
        <end position="265"/>
    </location>
</feature>
<dbReference type="GO" id="GO:0015205">
    <property type="term" value="F:nucleobase transmembrane transporter activity"/>
    <property type="evidence" value="ECO:0007669"/>
    <property type="project" value="TreeGrafter"/>
</dbReference>
<comment type="subcellular location">
    <subcellularLocation>
        <location evidence="1">Membrane</location>
        <topology evidence="1">Multi-pass membrane protein</topology>
    </subcellularLocation>
</comment>
<dbReference type="Gene3D" id="3.40.50.720">
    <property type="entry name" value="NAD(P)-binding Rossmann-like Domain"/>
    <property type="match status" value="1"/>
</dbReference>
<evidence type="ECO:0000313" key="9">
    <source>
        <dbReference type="EMBL" id="KAJ9632863.1"/>
    </source>
</evidence>
<reference evidence="9" key="1">
    <citation type="submission" date="2022-10" db="EMBL/GenBank/DDBJ databases">
        <title>Culturing micro-colonial fungi from biological soil crusts in the Mojave desert and describing Neophaeococcomyces mojavensis, and introducing the new genera and species Taxawa tesnikishii.</title>
        <authorList>
            <person name="Kurbessoian T."/>
            <person name="Stajich J.E."/>
        </authorList>
    </citation>
    <scope>NUCLEOTIDE SEQUENCE</scope>
    <source>
        <strain evidence="9">TK_35</strain>
    </source>
</reference>
<dbReference type="FunFam" id="3.40.50.720:FF:000084">
    <property type="entry name" value="Short-chain dehydrogenase reductase"/>
    <property type="match status" value="1"/>
</dbReference>